<organism evidence="1 2">
    <name type="scientific">Coccidioides posadasii RMSCC 3488</name>
    <dbReference type="NCBI Taxonomy" id="454284"/>
    <lineage>
        <taxon>Eukaryota</taxon>
        <taxon>Fungi</taxon>
        <taxon>Dikarya</taxon>
        <taxon>Ascomycota</taxon>
        <taxon>Pezizomycotina</taxon>
        <taxon>Eurotiomycetes</taxon>
        <taxon>Eurotiomycetidae</taxon>
        <taxon>Onygenales</taxon>
        <taxon>Onygenaceae</taxon>
        <taxon>Coccidioides</taxon>
    </lineage>
</organism>
<accession>A0A0J6FV98</accession>
<evidence type="ECO:0000313" key="2">
    <source>
        <dbReference type="Proteomes" id="UP000054567"/>
    </source>
</evidence>
<dbReference type="AlphaFoldDB" id="A0A0J6FV98"/>
<proteinExistence type="predicted"/>
<dbReference type="EMBL" id="DS268114">
    <property type="protein sequence ID" value="KMM73365.1"/>
    <property type="molecule type" value="Genomic_DNA"/>
</dbReference>
<dbReference type="Proteomes" id="UP000054567">
    <property type="component" value="Unassembled WGS sequence"/>
</dbReference>
<reference evidence="2" key="2">
    <citation type="journal article" date="2009" name="Genome Res.">
        <title>Comparative genomic analyses of the human fungal pathogens Coccidioides and their relatives.</title>
        <authorList>
            <person name="Sharpton T.J."/>
            <person name="Stajich J.E."/>
            <person name="Rounsley S.D."/>
            <person name="Gardner M.J."/>
            <person name="Wortman J.R."/>
            <person name="Jordar V.S."/>
            <person name="Maiti R."/>
            <person name="Kodira C.D."/>
            <person name="Neafsey D.E."/>
            <person name="Zeng Q."/>
            <person name="Hung C.-Y."/>
            <person name="McMahan C."/>
            <person name="Muszewska A."/>
            <person name="Grynberg M."/>
            <person name="Mandel M.A."/>
            <person name="Kellner E.M."/>
            <person name="Barker B.M."/>
            <person name="Galgiani J.N."/>
            <person name="Orbach M.J."/>
            <person name="Kirkland T.N."/>
            <person name="Cole G.T."/>
            <person name="Henn M.R."/>
            <person name="Birren B.W."/>
            <person name="Taylor J.W."/>
        </authorList>
    </citation>
    <scope>NUCLEOTIDE SEQUENCE [LARGE SCALE GENOMIC DNA]</scope>
    <source>
        <strain evidence="2">RMSCC 3488</strain>
    </source>
</reference>
<reference evidence="2" key="3">
    <citation type="journal article" date="2010" name="Genome Res.">
        <title>Population genomic sequencing of Coccidioides fungi reveals recent hybridization and transposon control.</title>
        <authorList>
            <person name="Neafsey D.E."/>
            <person name="Barker B.M."/>
            <person name="Sharpton T.J."/>
            <person name="Stajich J.E."/>
            <person name="Park D.J."/>
            <person name="Whiston E."/>
            <person name="Hung C.-Y."/>
            <person name="McMahan C."/>
            <person name="White J."/>
            <person name="Sykes S."/>
            <person name="Heiman D."/>
            <person name="Young S."/>
            <person name="Zeng Q."/>
            <person name="Abouelleil A."/>
            <person name="Aftuck L."/>
            <person name="Bessette D."/>
            <person name="Brown A."/>
            <person name="FitzGerald M."/>
            <person name="Lui A."/>
            <person name="Macdonald J.P."/>
            <person name="Priest M."/>
            <person name="Orbach M.J."/>
            <person name="Galgiani J.N."/>
            <person name="Kirkland T.N."/>
            <person name="Cole G.T."/>
            <person name="Birren B.W."/>
            <person name="Henn M.R."/>
            <person name="Taylor J.W."/>
            <person name="Rounsley S.D."/>
        </authorList>
    </citation>
    <scope>NUCLEOTIDE SEQUENCE [LARGE SCALE GENOMIC DNA]</scope>
    <source>
        <strain evidence="2">RMSCC 3488</strain>
    </source>
</reference>
<dbReference type="VEuPathDB" id="FungiDB:CPAG_09654"/>
<protein>
    <submittedName>
        <fullName evidence="1">Uncharacterized protein</fullName>
    </submittedName>
</protein>
<name>A0A0J6FV98_COCPO</name>
<gene>
    <name evidence="1" type="ORF">CPAG_09654</name>
</gene>
<sequence>MICMKVCMPTVSLASNATFSQGALLVIVSRSAGKKRGNFGPTGPSSALLFVLRMESRNSFDLMNAMHGLFLAMRLPSRPRPSVQPRILLHSARLYGDYHFSESRNATRIFMRLKDGKVITV</sequence>
<reference evidence="1 2" key="1">
    <citation type="submission" date="2007-06" db="EMBL/GenBank/DDBJ databases">
        <title>The Genome Sequence of Coccidioides posadasii RMSCC_3488.</title>
        <authorList>
            <consortium name="Coccidioides Genome Resources Consortium"/>
            <consortium name="The Broad Institute Genome Sequencing Platform"/>
            <person name="Henn M.R."/>
            <person name="Sykes S."/>
            <person name="Young S."/>
            <person name="Jaffe D."/>
            <person name="Berlin A."/>
            <person name="Alvarez P."/>
            <person name="Butler J."/>
            <person name="Gnerre S."/>
            <person name="Grabherr M."/>
            <person name="Mauceli E."/>
            <person name="Brockman W."/>
            <person name="Kodira C."/>
            <person name="Alvarado L."/>
            <person name="Zeng Q."/>
            <person name="Crawford M."/>
            <person name="Antoine C."/>
            <person name="Devon K."/>
            <person name="Galgiani J."/>
            <person name="Orsborn K."/>
            <person name="Lewis M.L."/>
            <person name="Nusbaum C."/>
            <person name="Galagan J."/>
            <person name="Birren B."/>
        </authorList>
    </citation>
    <scope>NUCLEOTIDE SEQUENCE [LARGE SCALE GENOMIC DNA]</scope>
    <source>
        <strain evidence="1 2">RMSCC 3488</strain>
    </source>
</reference>
<evidence type="ECO:0000313" key="1">
    <source>
        <dbReference type="EMBL" id="KMM73365.1"/>
    </source>
</evidence>